<dbReference type="PATRIC" id="fig|1050174.4.peg.127"/>
<evidence type="ECO:0000256" key="3">
    <source>
        <dbReference type="ARBA" id="ARBA00022989"/>
    </source>
</evidence>
<dbReference type="GO" id="GO:0016020">
    <property type="term" value="C:membrane"/>
    <property type="evidence" value="ECO:0007669"/>
    <property type="project" value="UniProtKB-SubCell"/>
</dbReference>
<keyword evidence="3 5" id="KW-1133">Transmembrane helix</keyword>
<dbReference type="AlphaFoldDB" id="A0A0G3GLH2"/>
<feature type="transmembrane region" description="Helical" evidence="5">
    <location>
        <begin position="53"/>
        <end position="74"/>
    </location>
</feature>
<feature type="transmembrane region" description="Helical" evidence="5">
    <location>
        <begin position="81"/>
        <end position="98"/>
    </location>
</feature>
<evidence type="ECO:0000256" key="5">
    <source>
        <dbReference type="SAM" id="Phobius"/>
    </source>
</evidence>
<dbReference type="GO" id="GO:0030416">
    <property type="term" value="P:methylamine metabolic process"/>
    <property type="evidence" value="ECO:0007669"/>
    <property type="project" value="InterPro"/>
</dbReference>
<dbReference type="InterPro" id="IPR009908">
    <property type="entry name" value="Methylamine_util_MauE"/>
</dbReference>
<reference evidence="7 8" key="1">
    <citation type="submission" date="2015-05" db="EMBL/GenBank/DDBJ databases">
        <title>Complete genome sequence of Corynebacterium epidermidicanis DSM 45586, isolated from the skin of a dog suffering from pruritus.</title>
        <authorList>
            <person name="Ruckert C."/>
            <person name="Albersmeier A."/>
            <person name="Winkler A."/>
            <person name="Tauch A."/>
        </authorList>
    </citation>
    <scope>NUCLEOTIDE SEQUENCE [LARGE SCALE GENOMIC DNA]</scope>
    <source>
        <strain evidence="7 8">DSM 45586</strain>
    </source>
</reference>
<keyword evidence="2 5" id="KW-0812">Transmembrane</keyword>
<evidence type="ECO:0000313" key="7">
    <source>
        <dbReference type="EMBL" id="AKK02014.1"/>
    </source>
</evidence>
<dbReference type="Pfam" id="PF07291">
    <property type="entry name" value="MauE"/>
    <property type="match status" value="1"/>
</dbReference>
<organism evidence="7 8">
    <name type="scientific">Corynebacterium epidermidicanis</name>
    <dbReference type="NCBI Taxonomy" id="1050174"/>
    <lineage>
        <taxon>Bacteria</taxon>
        <taxon>Bacillati</taxon>
        <taxon>Actinomycetota</taxon>
        <taxon>Actinomycetes</taxon>
        <taxon>Mycobacteriales</taxon>
        <taxon>Corynebacteriaceae</taxon>
        <taxon>Corynebacterium</taxon>
    </lineage>
</organism>
<dbReference type="OrthoDB" id="5422529at2"/>
<feature type="domain" description="Methylamine utilisation protein MauE" evidence="6">
    <location>
        <begin position="9"/>
        <end position="140"/>
    </location>
</feature>
<evidence type="ECO:0000259" key="6">
    <source>
        <dbReference type="Pfam" id="PF07291"/>
    </source>
</evidence>
<dbReference type="Proteomes" id="UP000035368">
    <property type="component" value="Chromosome"/>
</dbReference>
<dbReference type="KEGG" id="cei:CEPID_00600"/>
<evidence type="ECO:0000256" key="4">
    <source>
        <dbReference type="ARBA" id="ARBA00023136"/>
    </source>
</evidence>
<evidence type="ECO:0000256" key="1">
    <source>
        <dbReference type="ARBA" id="ARBA00004141"/>
    </source>
</evidence>
<comment type="subcellular location">
    <subcellularLocation>
        <location evidence="1">Membrane</location>
        <topology evidence="1">Multi-pass membrane protein</topology>
    </subcellularLocation>
</comment>
<dbReference type="RefSeq" id="WP_047239314.1">
    <property type="nucleotide sequence ID" value="NZ_CP011541.1"/>
</dbReference>
<gene>
    <name evidence="7" type="ORF">CEPID_00600</name>
</gene>
<keyword evidence="4 5" id="KW-0472">Membrane</keyword>
<name>A0A0G3GLH2_9CORY</name>
<accession>A0A0G3GLH2</accession>
<keyword evidence="8" id="KW-1185">Reference proteome</keyword>
<sequence>MNKKILLDAISFIARFYMSYVWIHAGTAKINDHRDVTQAIAAYQIFTQEWASYLAQLIGPLEIAGGVFLLLGLFLRSASKLSAVVLVLFMIGIGQAWARGLAIDCGCFNVQGLNDDQTADYLKTILRDLGYLALTLWTVWRPFRKFALYPQ</sequence>
<dbReference type="EMBL" id="CP011541">
    <property type="protein sequence ID" value="AKK02014.1"/>
    <property type="molecule type" value="Genomic_DNA"/>
</dbReference>
<evidence type="ECO:0000313" key="8">
    <source>
        <dbReference type="Proteomes" id="UP000035368"/>
    </source>
</evidence>
<dbReference type="STRING" id="1050174.CEPID_00600"/>
<protein>
    <submittedName>
        <fullName evidence="7">DoxX protein</fullName>
    </submittedName>
</protein>
<proteinExistence type="predicted"/>
<evidence type="ECO:0000256" key="2">
    <source>
        <dbReference type="ARBA" id="ARBA00022692"/>
    </source>
</evidence>
<feature type="transmembrane region" description="Helical" evidence="5">
    <location>
        <begin position="5"/>
        <end position="23"/>
    </location>
</feature>